<evidence type="ECO:0000256" key="1">
    <source>
        <dbReference type="ARBA" id="ARBA00004651"/>
    </source>
</evidence>
<feature type="transmembrane region" description="Helical" evidence="8">
    <location>
        <begin position="20"/>
        <end position="43"/>
    </location>
</feature>
<comment type="similarity">
    <text evidence="2">Belongs to the MscS (TC 1.A.23) family.</text>
</comment>
<dbReference type="SUPFAM" id="SSF82689">
    <property type="entry name" value="Mechanosensitive channel protein MscS (YggB), C-terminal domain"/>
    <property type="match status" value="1"/>
</dbReference>
<feature type="coiled-coil region" evidence="7">
    <location>
        <begin position="326"/>
        <end position="353"/>
    </location>
</feature>
<keyword evidence="7" id="KW-0175">Coiled coil</keyword>
<dbReference type="PANTHER" id="PTHR30221">
    <property type="entry name" value="SMALL-CONDUCTANCE MECHANOSENSITIVE CHANNEL"/>
    <property type="match status" value="1"/>
</dbReference>
<evidence type="ECO:0000256" key="2">
    <source>
        <dbReference type="ARBA" id="ARBA00008017"/>
    </source>
</evidence>
<dbReference type="InterPro" id="IPR011014">
    <property type="entry name" value="MscS_channel_TM-2"/>
</dbReference>
<dbReference type="AlphaFoldDB" id="A0A7V3JAY8"/>
<evidence type="ECO:0000313" key="10">
    <source>
        <dbReference type="EMBL" id="HFZ09414.1"/>
    </source>
</evidence>
<dbReference type="InterPro" id="IPR045275">
    <property type="entry name" value="MscS_archaea/bacteria_type"/>
</dbReference>
<evidence type="ECO:0000256" key="5">
    <source>
        <dbReference type="ARBA" id="ARBA00022989"/>
    </source>
</evidence>
<feature type="transmembrane region" description="Helical" evidence="8">
    <location>
        <begin position="94"/>
        <end position="118"/>
    </location>
</feature>
<evidence type="ECO:0000256" key="6">
    <source>
        <dbReference type="ARBA" id="ARBA00023136"/>
    </source>
</evidence>
<gene>
    <name evidence="10" type="ORF">ENV41_04725</name>
</gene>
<reference evidence="10" key="1">
    <citation type="journal article" date="2020" name="mSystems">
        <title>Genome- and Community-Level Interaction Insights into Carbon Utilization and Element Cycling Functions of Hydrothermarchaeota in Hydrothermal Sediment.</title>
        <authorList>
            <person name="Zhou Z."/>
            <person name="Liu Y."/>
            <person name="Xu W."/>
            <person name="Pan J."/>
            <person name="Luo Z.H."/>
            <person name="Li M."/>
        </authorList>
    </citation>
    <scope>NUCLEOTIDE SEQUENCE [LARGE SCALE GENOMIC DNA]</scope>
    <source>
        <strain evidence="10">SpSt-757</strain>
    </source>
</reference>
<dbReference type="InterPro" id="IPR006685">
    <property type="entry name" value="MscS_channel_2nd"/>
</dbReference>
<dbReference type="InterPro" id="IPR023408">
    <property type="entry name" value="MscS_beta-dom_sf"/>
</dbReference>
<keyword evidence="4 8" id="KW-0812">Transmembrane</keyword>
<dbReference type="Gene3D" id="3.30.70.100">
    <property type="match status" value="1"/>
</dbReference>
<protein>
    <submittedName>
        <fullName evidence="10">Mechanosensitive ion channel</fullName>
    </submittedName>
</protein>
<dbReference type="Gene3D" id="1.10.287.1260">
    <property type="match status" value="1"/>
</dbReference>
<dbReference type="Gene3D" id="2.30.30.60">
    <property type="match status" value="1"/>
</dbReference>
<dbReference type="GO" id="GO:0008381">
    <property type="term" value="F:mechanosensitive monoatomic ion channel activity"/>
    <property type="evidence" value="ECO:0007669"/>
    <property type="project" value="InterPro"/>
</dbReference>
<evidence type="ECO:0000256" key="7">
    <source>
        <dbReference type="SAM" id="Coils"/>
    </source>
</evidence>
<feature type="transmembrane region" description="Helical" evidence="8">
    <location>
        <begin position="165"/>
        <end position="194"/>
    </location>
</feature>
<feature type="transmembrane region" description="Helical" evidence="8">
    <location>
        <begin position="139"/>
        <end position="159"/>
    </location>
</feature>
<name>A0A7V3JAY8_UNCC3</name>
<sequence>MAFNLICFVFPTKSPLISFLISLCIWFAVAIAYYFMVAVFIRVLCARTSTKIDDLLLGIMRTPILIVIASYGLVESLAALPVAPSAYKFFLRLFYTLLTFILAYIGWKIIKLIVVSFGEKWAQKTESKVDDILIPLVDFLGPLLTVIVAILVFCSIWGLNITSVLVGAGIIGLVLGLSMQDALTNIFCGVAMLVDPAFKTGDLIILPDGKICVVERIGLRSTQLYFLNEHSLIYTPNSYLAGVMIINITKPTVDLKCNLEITVPYSQDLTKVESILKEIVCAHPCVLGDLETKIEKLAKNIEGMKPFSNGLEIEKMESAKTKLDLERKVFQNLQRLLEMLKRLRRELALKEQDGLSREEVGEIKSRQVTPIEDEVKAVTSAVLEWSHYKDPWISEEEAQQEEERWQAQNEKLRLLWSKLLKRISRPVLGFDVILDEEVRIFADWIAKEYKPFIPPWKEPDVSFKEFGQSGIALMLEFYVDDIRLEHFQRQSRVIKEIAQQIQTRFANEGIELSVPQMKLLFDRHS</sequence>
<dbReference type="GO" id="GO:0005886">
    <property type="term" value="C:plasma membrane"/>
    <property type="evidence" value="ECO:0007669"/>
    <property type="project" value="UniProtKB-SubCell"/>
</dbReference>
<dbReference type="PANTHER" id="PTHR30221:SF1">
    <property type="entry name" value="SMALL-CONDUCTANCE MECHANOSENSITIVE CHANNEL"/>
    <property type="match status" value="1"/>
</dbReference>
<dbReference type="SUPFAM" id="SSF50182">
    <property type="entry name" value="Sm-like ribonucleoproteins"/>
    <property type="match status" value="1"/>
</dbReference>
<organism evidence="10">
    <name type="scientific">candidate division CPR3 bacterium</name>
    <dbReference type="NCBI Taxonomy" id="2268181"/>
    <lineage>
        <taxon>Bacteria</taxon>
        <taxon>Bacteria division CPR3</taxon>
    </lineage>
</organism>
<accession>A0A7V3JAY8</accession>
<proteinExistence type="inferred from homology"/>
<keyword evidence="5 8" id="KW-1133">Transmembrane helix</keyword>
<dbReference type="SUPFAM" id="SSF82861">
    <property type="entry name" value="Mechanosensitive channel protein MscS (YggB), transmembrane region"/>
    <property type="match status" value="1"/>
</dbReference>
<evidence type="ECO:0000256" key="8">
    <source>
        <dbReference type="SAM" id="Phobius"/>
    </source>
</evidence>
<keyword evidence="6 8" id="KW-0472">Membrane</keyword>
<dbReference type="InterPro" id="IPR010920">
    <property type="entry name" value="LSM_dom_sf"/>
</dbReference>
<dbReference type="InterPro" id="IPR011066">
    <property type="entry name" value="MscS_channel_C_sf"/>
</dbReference>
<evidence type="ECO:0000256" key="3">
    <source>
        <dbReference type="ARBA" id="ARBA00022475"/>
    </source>
</evidence>
<comment type="caution">
    <text evidence="10">The sequence shown here is derived from an EMBL/GenBank/DDBJ whole genome shotgun (WGS) entry which is preliminary data.</text>
</comment>
<evidence type="ECO:0000259" key="9">
    <source>
        <dbReference type="Pfam" id="PF00924"/>
    </source>
</evidence>
<dbReference type="Pfam" id="PF00924">
    <property type="entry name" value="MS_channel_2nd"/>
    <property type="match status" value="1"/>
</dbReference>
<feature type="domain" description="Mechanosensitive ion channel MscS" evidence="9">
    <location>
        <begin position="182"/>
        <end position="250"/>
    </location>
</feature>
<keyword evidence="3" id="KW-1003">Cell membrane</keyword>
<comment type="subcellular location">
    <subcellularLocation>
        <location evidence="1">Cell membrane</location>
        <topology evidence="1">Multi-pass membrane protein</topology>
    </subcellularLocation>
</comment>
<evidence type="ECO:0000256" key="4">
    <source>
        <dbReference type="ARBA" id="ARBA00022692"/>
    </source>
</evidence>
<dbReference type="EMBL" id="DTGG01000144">
    <property type="protein sequence ID" value="HFZ09414.1"/>
    <property type="molecule type" value="Genomic_DNA"/>
</dbReference>